<dbReference type="Gene3D" id="3.30.70.1060">
    <property type="entry name" value="Dimeric alpha+beta barrel"/>
    <property type="match status" value="1"/>
</dbReference>
<dbReference type="EMBL" id="CP036287">
    <property type="protein sequence ID" value="QDU65769.1"/>
    <property type="molecule type" value="Genomic_DNA"/>
</dbReference>
<reference evidence="3 4" key="1">
    <citation type="submission" date="2019-02" db="EMBL/GenBank/DDBJ databases">
        <title>Deep-cultivation of Planctomycetes and their phenomic and genomic characterization uncovers novel biology.</title>
        <authorList>
            <person name="Wiegand S."/>
            <person name="Jogler M."/>
            <person name="Boedeker C."/>
            <person name="Pinto D."/>
            <person name="Vollmers J."/>
            <person name="Rivas-Marin E."/>
            <person name="Kohn T."/>
            <person name="Peeters S.H."/>
            <person name="Heuer A."/>
            <person name="Rast P."/>
            <person name="Oberbeckmann S."/>
            <person name="Bunk B."/>
            <person name="Jeske O."/>
            <person name="Meyerdierks A."/>
            <person name="Storesund J.E."/>
            <person name="Kallscheuer N."/>
            <person name="Luecker S."/>
            <person name="Lage O.M."/>
            <person name="Pohl T."/>
            <person name="Merkel B.J."/>
            <person name="Hornburger P."/>
            <person name="Mueller R.-W."/>
            <person name="Bruemmer F."/>
            <person name="Labrenz M."/>
            <person name="Spormann A.M."/>
            <person name="Op den Camp H."/>
            <person name="Overmann J."/>
            <person name="Amann R."/>
            <person name="Jetten M.S.M."/>
            <person name="Mascher T."/>
            <person name="Medema M.H."/>
            <person name="Devos D.P."/>
            <person name="Kaster A.-K."/>
            <person name="Ovreas L."/>
            <person name="Rohde M."/>
            <person name="Galperin M.Y."/>
            <person name="Jogler C."/>
        </authorList>
    </citation>
    <scope>NUCLEOTIDE SEQUENCE [LARGE SCALE GENOMIC DNA]</scope>
    <source>
        <strain evidence="3 4">Pla133</strain>
    </source>
</reference>
<proteinExistence type="inferred from homology"/>
<dbReference type="InterPro" id="IPR011008">
    <property type="entry name" value="Dimeric_a/b-barrel"/>
</dbReference>
<dbReference type="Pfam" id="PF03795">
    <property type="entry name" value="YCII"/>
    <property type="match status" value="1"/>
</dbReference>
<evidence type="ECO:0000256" key="1">
    <source>
        <dbReference type="ARBA" id="ARBA00007689"/>
    </source>
</evidence>
<evidence type="ECO:0000259" key="2">
    <source>
        <dbReference type="Pfam" id="PF03795"/>
    </source>
</evidence>
<protein>
    <submittedName>
        <fullName evidence="3">YCII-related domain protein</fullName>
    </submittedName>
</protein>
<dbReference type="AlphaFoldDB" id="A0A518BFK8"/>
<gene>
    <name evidence="3" type="ORF">Pla133_08350</name>
</gene>
<dbReference type="KEGG" id="pbap:Pla133_08350"/>
<keyword evidence="4" id="KW-1185">Reference proteome</keyword>
<organism evidence="3 4">
    <name type="scientific">Engelhardtia mirabilis</name>
    <dbReference type="NCBI Taxonomy" id="2528011"/>
    <lineage>
        <taxon>Bacteria</taxon>
        <taxon>Pseudomonadati</taxon>
        <taxon>Planctomycetota</taxon>
        <taxon>Planctomycetia</taxon>
        <taxon>Planctomycetia incertae sedis</taxon>
        <taxon>Engelhardtia</taxon>
    </lineage>
</organism>
<evidence type="ECO:0000313" key="4">
    <source>
        <dbReference type="Proteomes" id="UP000316921"/>
    </source>
</evidence>
<dbReference type="InterPro" id="IPR005545">
    <property type="entry name" value="YCII"/>
</dbReference>
<sequence length="131" mass="14261">MAQYVLILRDDPRQYDSYSPDQMQATIARYGTWAQELGERHAGGQKLAGADAAAVLRRDGDRTVVTDGPFGETKEMIGGFFIIEADDLAQAIELCRNHPQLEDKGTVEIRQVDDLTSCASETAGVEASAGR</sequence>
<comment type="similarity">
    <text evidence="1">Belongs to the YciI family.</text>
</comment>
<dbReference type="RefSeq" id="WP_419192105.1">
    <property type="nucleotide sequence ID" value="NZ_CP036287.1"/>
</dbReference>
<feature type="domain" description="YCII-related" evidence="2">
    <location>
        <begin position="3"/>
        <end position="114"/>
    </location>
</feature>
<dbReference type="PANTHER" id="PTHR35174:SF3">
    <property type="entry name" value="BLL7171 PROTEIN"/>
    <property type="match status" value="1"/>
</dbReference>
<accession>A0A518BFK8</accession>
<name>A0A518BFK8_9BACT</name>
<dbReference type="Proteomes" id="UP000316921">
    <property type="component" value="Chromosome"/>
</dbReference>
<dbReference type="SUPFAM" id="SSF54909">
    <property type="entry name" value="Dimeric alpha+beta barrel"/>
    <property type="match status" value="1"/>
</dbReference>
<evidence type="ECO:0000313" key="3">
    <source>
        <dbReference type="EMBL" id="QDU65769.1"/>
    </source>
</evidence>
<dbReference type="PANTHER" id="PTHR35174">
    <property type="entry name" value="BLL7171 PROTEIN-RELATED"/>
    <property type="match status" value="1"/>
</dbReference>